<dbReference type="InterPro" id="IPR011006">
    <property type="entry name" value="CheY-like_superfamily"/>
</dbReference>
<dbReference type="Gene3D" id="3.40.50.2300">
    <property type="match status" value="1"/>
</dbReference>
<dbReference type="EMBL" id="DXCX01000066">
    <property type="protein sequence ID" value="HIY73592.1"/>
    <property type="molecule type" value="Genomic_DNA"/>
</dbReference>
<protein>
    <recommendedName>
        <fullName evidence="3">Stage 0 sporulation protein A homolog</fullName>
    </recommendedName>
</protein>
<sequence>MRIAVCENNRATAQQLCEWIRQYCVLYQIPAAFQCFFSPSEFSNRKERYHIVFMAFGGVTGFAQTRQLREVDRECSIILVDDTQEFAVRCVRLHCTDFILRPVKFRHVVRSMRLALGGRV</sequence>
<dbReference type="SUPFAM" id="SSF52172">
    <property type="entry name" value="CheY-like"/>
    <property type="match status" value="1"/>
</dbReference>
<accession>A0A9D1Z4D7</accession>
<evidence type="ECO:0000313" key="1">
    <source>
        <dbReference type="EMBL" id="HIY73592.1"/>
    </source>
</evidence>
<name>A0A9D1Z4D7_9FIRM</name>
<dbReference type="AlphaFoldDB" id="A0A9D1Z4D7"/>
<evidence type="ECO:0000313" key="2">
    <source>
        <dbReference type="Proteomes" id="UP000886824"/>
    </source>
</evidence>
<reference evidence="1" key="1">
    <citation type="journal article" date="2021" name="PeerJ">
        <title>Extensive microbial diversity within the chicken gut microbiome revealed by metagenomics and culture.</title>
        <authorList>
            <person name="Gilroy R."/>
            <person name="Ravi A."/>
            <person name="Getino M."/>
            <person name="Pursley I."/>
            <person name="Horton D.L."/>
            <person name="Alikhan N.F."/>
            <person name="Baker D."/>
            <person name="Gharbi K."/>
            <person name="Hall N."/>
            <person name="Watson M."/>
            <person name="Adriaenssens E.M."/>
            <person name="Foster-Nyarko E."/>
            <person name="Jarju S."/>
            <person name="Secka A."/>
            <person name="Antonio M."/>
            <person name="Oren A."/>
            <person name="Chaudhuri R.R."/>
            <person name="La Ragione R."/>
            <person name="Hildebrand F."/>
            <person name="Pallen M.J."/>
        </authorList>
    </citation>
    <scope>NUCLEOTIDE SEQUENCE</scope>
    <source>
        <strain evidence="1">CHK33-7979</strain>
    </source>
</reference>
<evidence type="ECO:0008006" key="3">
    <source>
        <dbReference type="Google" id="ProtNLM"/>
    </source>
</evidence>
<organism evidence="1 2">
    <name type="scientific">Candidatus Intestinimonas merdavium</name>
    <dbReference type="NCBI Taxonomy" id="2838622"/>
    <lineage>
        <taxon>Bacteria</taxon>
        <taxon>Bacillati</taxon>
        <taxon>Bacillota</taxon>
        <taxon>Clostridia</taxon>
        <taxon>Eubacteriales</taxon>
        <taxon>Intestinimonas</taxon>
    </lineage>
</organism>
<comment type="caution">
    <text evidence="1">The sequence shown here is derived from an EMBL/GenBank/DDBJ whole genome shotgun (WGS) entry which is preliminary data.</text>
</comment>
<gene>
    <name evidence="1" type="ORF">H9826_06430</name>
</gene>
<reference evidence="1" key="2">
    <citation type="submission" date="2021-04" db="EMBL/GenBank/DDBJ databases">
        <authorList>
            <person name="Gilroy R."/>
        </authorList>
    </citation>
    <scope>NUCLEOTIDE SEQUENCE</scope>
    <source>
        <strain evidence="1">CHK33-7979</strain>
    </source>
</reference>
<dbReference type="Proteomes" id="UP000886824">
    <property type="component" value="Unassembled WGS sequence"/>
</dbReference>
<proteinExistence type="predicted"/>